<dbReference type="Pfam" id="PF08543">
    <property type="entry name" value="Phos_pyr_kin"/>
    <property type="match status" value="1"/>
</dbReference>
<proteinExistence type="predicted"/>
<evidence type="ECO:0000256" key="3">
    <source>
        <dbReference type="ARBA" id="ARBA00022777"/>
    </source>
</evidence>
<dbReference type="Proteomes" id="UP000269721">
    <property type="component" value="Unassembled WGS sequence"/>
</dbReference>
<dbReference type="EMBL" id="KZ995705">
    <property type="protein sequence ID" value="RKO90141.1"/>
    <property type="molecule type" value="Genomic_DNA"/>
</dbReference>
<dbReference type="FunFam" id="3.40.1190.20:FF:000003">
    <property type="entry name" value="Phosphomethylpyrimidine kinase ThiD"/>
    <property type="match status" value="1"/>
</dbReference>
<organism evidence="6 7">
    <name type="scientific">Blyttiomyces helicus</name>
    <dbReference type="NCBI Taxonomy" id="388810"/>
    <lineage>
        <taxon>Eukaryota</taxon>
        <taxon>Fungi</taxon>
        <taxon>Fungi incertae sedis</taxon>
        <taxon>Chytridiomycota</taxon>
        <taxon>Chytridiomycota incertae sedis</taxon>
        <taxon>Chytridiomycetes</taxon>
        <taxon>Chytridiomycetes incertae sedis</taxon>
        <taxon>Blyttiomyces</taxon>
    </lineage>
</organism>
<reference evidence="7" key="1">
    <citation type="journal article" date="2018" name="Nat. Microbiol.">
        <title>Leveraging single-cell genomics to expand the fungal tree of life.</title>
        <authorList>
            <person name="Ahrendt S.R."/>
            <person name="Quandt C.A."/>
            <person name="Ciobanu D."/>
            <person name="Clum A."/>
            <person name="Salamov A."/>
            <person name="Andreopoulos B."/>
            <person name="Cheng J.F."/>
            <person name="Woyke T."/>
            <person name="Pelin A."/>
            <person name="Henrissat B."/>
            <person name="Reynolds N.K."/>
            <person name="Benny G.L."/>
            <person name="Smith M.E."/>
            <person name="James T.Y."/>
            <person name="Grigoriev I.V."/>
        </authorList>
    </citation>
    <scope>NUCLEOTIDE SEQUENCE [LARGE SCALE GENOMIC DNA]</scope>
</reference>
<dbReference type="InterPro" id="IPR013749">
    <property type="entry name" value="PM/HMP-P_kinase-1"/>
</dbReference>
<dbReference type="GO" id="GO:0005829">
    <property type="term" value="C:cytosol"/>
    <property type="evidence" value="ECO:0007669"/>
    <property type="project" value="TreeGrafter"/>
</dbReference>
<dbReference type="PANTHER" id="PTHR20858">
    <property type="entry name" value="PHOSPHOMETHYLPYRIMIDINE KINASE"/>
    <property type="match status" value="1"/>
</dbReference>
<dbReference type="SUPFAM" id="SSF53613">
    <property type="entry name" value="Ribokinase-like"/>
    <property type="match status" value="1"/>
</dbReference>
<keyword evidence="3 6" id="KW-0418">Kinase</keyword>
<dbReference type="PANTHER" id="PTHR20858:SF17">
    <property type="entry name" value="HYDROXYMETHYLPYRIMIDINE_PHOSPHOMETHYLPYRIMIDINE KINASE THI20-RELATED"/>
    <property type="match status" value="1"/>
</dbReference>
<dbReference type="InterPro" id="IPR004399">
    <property type="entry name" value="HMP/HMP-P_kinase_dom"/>
</dbReference>
<protein>
    <submittedName>
        <fullName evidence="6">Phosphomethylpyrimidine kinase</fullName>
    </submittedName>
</protein>
<keyword evidence="4" id="KW-0067">ATP-binding</keyword>
<sequence length="293" mass="30339">MSSTTYVPKVLTIAGSDSGGGAESRDLKTFTTLSVYGTSVITAITAQNTLGVQDVHPLPIPAITSQLRSVLTDIPIDAAKTGMLFDAATITAVCRTLNEYRVPNLVVDPVMVATSGDVLLAHDAVSAMVESLFPLATVVTPNVPEAERLVGFPVKSVEDMRSAARALHGLMGGGDAGRARWALVKGGHMPLDAEGRAVGSGGESAPVVVLDVLFDGTEFVEFRNPFVRTRNTHGTGCTLSAAIVAGLAKGFDVPKAVADAMTFLAKAISTTFPVGSGSGPLNHFHQPDSVAEP</sequence>
<gene>
    <name evidence="6" type="ORF">BDK51DRAFT_39460</name>
</gene>
<dbReference type="GO" id="GO:0008972">
    <property type="term" value="F:phosphomethylpyrimidine kinase activity"/>
    <property type="evidence" value="ECO:0007669"/>
    <property type="project" value="InterPro"/>
</dbReference>
<dbReference type="InterPro" id="IPR029056">
    <property type="entry name" value="Ribokinase-like"/>
</dbReference>
<evidence type="ECO:0000313" key="6">
    <source>
        <dbReference type="EMBL" id="RKO90141.1"/>
    </source>
</evidence>
<dbReference type="Gene3D" id="3.40.1190.20">
    <property type="match status" value="1"/>
</dbReference>
<evidence type="ECO:0000259" key="5">
    <source>
        <dbReference type="Pfam" id="PF08543"/>
    </source>
</evidence>
<name>A0A4P9WBX9_9FUNG</name>
<evidence type="ECO:0000256" key="2">
    <source>
        <dbReference type="ARBA" id="ARBA00022741"/>
    </source>
</evidence>
<evidence type="ECO:0000313" key="7">
    <source>
        <dbReference type="Proteomes" id="UP000269721"/>
    </source>
</evidence>
<dbReference type="CDD" id="cd01169">
    <property type="entry name" value="HMPP_kinase"/>
    <property type="match status" value="1"/>
</dbReference>
<dbReference type="GO" id="GO:0008902">
    <property type="term" value="F:hydroxymethylpyrimidine kinase activity"/>
    <property type="evidence" value="ECO:0007669"/>
    <property type="project" value="TreeGrafter"/>
</dbReference>
<dbReference type="GO" id="GO:0009228">
    <property type="term" value="P:thiamine biosynthetic process"/>
    <property type="evidence" value="ECO:0007669"/>
    <property type="project" value="InterPro"/>
</dbReference>
<dbReference type="OrthoDB" id="10028886at2759"/>
<dbReference type="NCBIfam" id="TIGR00097">
    <property type="entry name" value="HMP-P_kinase"/>
    <property type="match status" value="1"/>
</dbReference>
<keyword evidence="7" id="KW-1185">Reference proteome</keyword>
<accession>A0A4P9WBX9</accession>
<feature type="domain" description="Pyridoxamine kinase/Phosphomethylpyrimidine kinase" evidence="5">
    <location>
        <begin position="17"/>
        <end position="282"/>
    </location>
</feature>
<keyword evidence="2" id="KW-0547">Nucleotide-binding</keyword>
<evidence type="ECO:0000256" key="4">
    <source>
        <dbReference type="ARBA" id="ARBA00022840"/>
    </source>
</evidence>
<dbReference type="AlphaFoldDB" id="A0A4P9WBX9"/>
<evidence type="ECO:0000256" key="1">
    <source>
        <dbReference type="ARBA" id="ARBA00022679"/>
    </source>
</evidence>
<dbReference type="GO" id="GO:0005524">
    <property type="term" value="F:ATP binding"/>
    <property type="evidence" value="ECO:0007669"/>
    <property type="project" value="UniProtKB-KW"/>
</dbReference>
<keyword evidence="1" id="KW-0808">Transferase</keyword>